<sequence length="588" mass="61878">MATTVADQLVAGLIEAGVQRIYGIVGDSLNPVVDAVRRTGGSKQGGIDWIHVRHEEAAAFAASAEAQTTGRIAACAGSCGPGNLHLINGLYDAQRSGAPVVAIASHIPSSEIGMGYFQETHPDRLFVECSLFRELISTPEQAPRVIRSAIQAAGAGGGVSVITLPGDIASQTAAAAMDPLAIPSHPAITPPKEVIDRLATAINDAEKVAIFAGYGVAGAHDEVVALAEKIGAPIGHSLRGKEFIQYDNPYDVGMTGLLGYGAAHAGMHDADLLLMLGTDFPYSQFLPEKVTTAQVDIDPTKIGRRTAVQIPVHGDVRSTLQAIEPLVARKSDRKYLDRWLRNHEKAMKDVVGAYSGKKAADLVPIHPEYAASILDDVADDDAIFTTDTGMCNVWTARYINPTGKRKFIASMLHGSMANALPQAMGAQMASPGRQVISISGDGGLSMLLSEILTVAMYKIPVKIVLFDNSTLGMVKAEMLVDGYPDYGVDVPHADYAALAEAAGFWGRKVEQPGDIRAALEAAFAVDGPALVQLVTDPDALSVPPKISGSQISGFAMGLSKVVLNGGAGEAVRMAKSNLRNIPKPHTTR</sequence>
<reference evidence="7" key="1">
    <citation type="journal article" date="2014" name="Int. J. Syst. Evol. Microbiol.">
        <title>Complete genome sequence of Corynebacterium casei LMG S-19264T (=DSM 44701T), isolated from a smear-ripened cheese.</title>
        <authorList>
            <consortium name="US DOE Joint Genome Institute (JGI-PGF)"/>
            <person name="Walter F."/>
            <person name="Albersmeier A."/>
            <person name="Kalinowski J."/>
            <person name="Ruckert C."/>
        </authorList>
    </citation>
    <scope>NUCLEOTIDE SEQUENCE</scope>
    <source>
        <strain evidence="7">CGMCC 1.12827</strain>
    </source>
</reference>
<dbReference type="SUPFAM" id="SSF52518">
    <property type="entry name" value="Thiamin diphosphate-binding fold (THDP-binding)"/>
    <property type="match status" value="2"/>
</dbReference>
<dbReference type="PANTHER" id="PTHR42981:SF2">
    <property type="entry name" value="PYRUVATE DEHYDROGENASE [UBIQUINONE]"/>
    <property type="match status" value="1"/>
</dbReference>
<comment type="caution">
    <text evidence="7">The sequence shown here is derived from an EMBL/GenBank/DDBJ whole genome shotgun (WGS) entry which is preliminary data.</text>
</comment>
<dbReference type="InterPro" id="IPR000399">
    <property type="entry name" value="TPP-bd_CS"/>
</dbReference>
<dbReference type="SUPFAM" id="SSF52467">
    <property type="entry name" value="DHS-like NAD/FAD-binding domain"/>
    <property type="match status" value="1"/>
</dbReference>
<evidence type="ECO:0000259" key="6">
    <source>
        <dbReference type="Pfam" id="PF02776"/>
    </source>
</evidence>
<name>A0A916T935_9ACTN</name>
<dbReference type="InterPro" id="IPR047212">
    <property type="entry name" value="TPP_POXB-like"/>
</dbReference>
<dbReference type="PROSITE" id="PS00187">
    <property type="entry name" value="TPP_ENZYMES"/>
    <property type="match status" value="1"/>
</dbReference>
<dbReference type="NCBIfam" id="NF005114">
    <property type="entry name" value="PRK06546.1"/>
    <property type="match status" value="1"/>
</dbReference>
<proteinExistence type="inferred from homology"/>
<evidence type="ECO:0000256" key="3">
    <source>
        <dbReference type="RuleBase" id="RU362132"/>
    </source>
</evidence>
<evidence type="ECO:0000259" key="5">
    <source>
        <dbReference type="Pfam" id="PF02775"/>
    </source>
</evidence>
<protein>
    <submittedName>
        <fullName evidence="7">Pyruvate dehydrogenase</fullName>
    </submittedName>
</protein>
<dbReference type="GO" id="GO:0030976">
    <property type="term" value="F:thiamine pyrophosphate binding"/>
    <property type="evidence" value="ECO:0007669"/>
    <property type="project" value="InterPro"/>
</dbReference>
<dbReference type="EMBL" id="BMGC01000018">
    <property type="protein sequence ID" value="GGB36296.1"/>
    <property type="molecule type" value="Genomic_DNA"/>
</dbReference>
<dbReference type="AlphaFoldDB" id="A0A916T935"/>
<dbReference type="Gene3D" id="3.40.50.970">
    <property type="match status" value="2"/>
</dbReference>
<organism evidence="7 8">
    <name type="scientific">Gordonia jinhuaensis</name>
    <dbReference type="NCBI Taxonomy" id="1517702"/>
    <lineage>
        <taxon>Bacteria</taxon>
        <taxon>Bacillati</taxon>
        <taxon>Actinomycetota</taxon>
        <taxon>Actinomycetes</taxon>
        <taxon>Mycobacteriales</taxon>
        <taxon>Gordoniaceae</taxon>
        <taxon>Gordonia</taxon>
    </lineage>
</organism>
<dbReference type="Proteomes" id="UP000621454">
    <property type="component" value="Unassembled WGS sequence"/>
</dbReference>
<dbReference type="InterPro" id="IPR047210">
    <property type="entry name" value="TPP_PYR_POXB-like"/>
</dbReference>
<dbReference type="InterPro" id="IPR012001">
    <property type="entry name" value="Thiamin_PyroP_enz_TPP-bd_dom"/>
</dbReference>
<dbReference type="InterPro" id="IPR029035">
    <property type="entry name" value="DHS-like_NAD/FAD-binding_dom"/>
</dbReference>
<evidence type="ECO:0000259" key="4">
    <source>
        <dbReference type="Pfam" id="PF00205"/>
    </source>
</evidence>
<keyword evidence="2 3" id="KW-0786">Thiamine pyrophosphate</keyword>
<dbReference type="Gene3D" id="3.40.50.1220">
    <property type="entry name" value="TPP-binding domain"/>
    <property type="match status" value="1"/>
</dbReference>
<dbReference type="CDD" id="cd02014">
    <property type="entry name" value="TPP_POX"/>
    <property type="match status" value="1"/>
</dbReference>
<dbReference type="Pfam" id="PF02775">
    <property type="entry name" value="TPP_enzyme_C"/>
    <property type="match status" value="1"/>
</dbReference>
<dbReference type="InterPro" id="IPR012000">
    <property type="entry name" value="Thiamin_PyroP_enz_cen_dom"/>
</dbReference>
<gene>
    <name evidence="7" type="primary">poxB</name>
    <name evidence="7" type="ORF">GCM10011489_25360</name>
</gene>
<dbReference type="GO" id="GO:0003824">
    <property type="term" value="F:catalytic activity"/>
    <property type="evidence" value="ECO:0007669"/>
    <property type="project" value="InterPro"/>
</dbReference>
<evidence type="ECO:0000313" key="7">
    <source>
        <dbReference type="EMBL" id="GGB36296.1"/>
    </source>
</evidence>
<evidence type="ECO:0000256" key="2">
    <source>
        <dbReference type="ARBA" id="ARBA00023052"/>
    </source>
</evidence>
<dbReference type="PANTHER" id="PTHR42981">
    <property type="entry name" value="PYRUVATE DEHYDROGENASE [UBIQUINONE]"/>
    <property type="match status" value="1"/>
</dbReference>
<dbReference type="InterPro" id="IPR029061">
    <property type="entry name" value="THDP-binding"/>
</dbReference>
<dbReference type="Pfam" id="PF02776">
    <property type="entry name" value="TPP_enzyme_N"/>
    <property type="match status" value="1"/>
</dbReference>
<dbReference type="InterPro" id="IPR011766">
    <property type="entry name" value="TPP_enzyme_TPP-bd"/>
</dbReference>
<evidence type="ECO:0000313" key="8">
    <source>
        <dbReference type="Proteomes" id="UP000621454"/>
    </source>
</evidence>
<reference evidence="7" key="2">
    <citation type="submission" date="2020-09" db="EMBL/GenBank/DDBJ databases">
        <authorList>
            <person name="Sun Q."/>
            <person name="Zhou Y."/>
        </authorList>
    </citation>
    <scope>NUCLEOTIDE SEQUENCE</scope>
    <source>
        <strain evidence="7">CGMCC 1.12827</strain>
    </source>
</reference>
<dbReference type="GO" id="GO:0000287">
    <property type="term" value="F:magnesium ion binding"/>
    <property type="evidence" value="ECO:0007669"/>
    <property type="project" value="InterPro"/>
</dbReference>
<comment type="similarity">
    <text evidence="1 3">Belongs to the TPP enzyme family.</text>
</comment>
<keyword evidence="8" id="KW-1185">Reference proteome</keyword>
<evidence type="ECO:0000256" key="1">
    <source>
        <dbReference type="ARBA" id="ARBA00007812"/>
    </source>
</evidence>
<feature type="domain" description="Thiamine pyrophosphate enzyme central" evidence="4">
    <location>
        <begin position="195"/>
        <end position="323"/>
    </location>
</feature>
<keyword evidence="7" id="KW-0670">Pyruvate</keyword>
<dbReference type="InterPro" id="IPR047211">
    <property type="entry name" value="POXB-like"/>
</dbReference>
<feature type="domain" description="Thiamine pyrophosphate enzyme TPP-binding" evidence="5">
    <location>
        <begin position="387"/>
        <end position="532"/>
    </location>
</feature>
<dbReference type="CDD" id="cd07039">
    <property type="entry name" value="TPP_PYR_POX"/>
    <property type="match status" value="1"/>
</dbReference>
<accession>A0A916T935</accession>
<dbReference type="RefSeq" id="WP_188586958.1">
    <property type="nucleotide sequence ID" value="NZ_BMGC01000018.1"/>
</dbReference>
<feature type="domain" description="Thiamine pyrophosphate enzyme N-terminal TPP-binding" evidence="6">
    <location>
        <begin position="4"/>
        <end position="120"/>
    </location>
</feature>
<dbReference type="Pfam" id="PF00205">
    <property type="entry name" value="TPP_enzyme_M"/>
    <property type="match status" value="1"/>
</dbReference>